<dbReference type="AlphaFoldDB" id="I4BGQ5"/>
<organism evidence="2 3">
    <name type="scientific">Mycolicibacterium chubuense (strain NBB4)</name>
    <name type="common">Mycobacterium chubuense</name>
    <dbReference type="NCBI Taxonomy" id="710421"/>
    <lineage>
        <taxon>Bacteria</taxon>
        <taxon>Bacillati</taxon>
        <taxon>Actinomycetota</taxon>
        <taxon>Actinomycetes</taxon>
        <taxon>Mycobacteriales</taxon>
        <taxon>Mycobacteriaceae</taxon>
        <taxon>Mycolicibacterium</taxon>
    </lineage>
</organism>
<feature type="chain" id="PRO_5039022959" description="Secreted protein" evidence="1">
    <location>
        <begin position="30"/>
        <end position="277"/>
    </location>
</feature>
<evidence type="ECO:0000256" key="1">
    <source>
        <dbReference type="SAM" id="SignalP"/>
    </source>
</evidence>
<dbReference type="HOGENOM" id="CLU_1004067_0_0_11"/>
<reference evidence="2 3" key="1">
    <citation type="submission" date="2012-06" db="EMBL/GenBank/DDBJ databases">
        <title>Complete sequence of chromosome of Mycobacterium chubuense NBB4.</title>
        <authorList>
            <consortium name="US DOE Joint Genome Institute"/>
            <person name="Lucas S."/>
            <person name="Han J."/>
            <person name="Lapidus A."/>
            <person name="Cheng J.-F."/>
            <person name="Goodwin L."/>
            <person name="Pitluck S."/>
            <person name="Peters L."/>
            <person name="Mikhailova N."/>
            <person name="Teshima H."/>
            <person name="Detter J.C."/>
            <person name="Han C."/>
            <person name="Tapia R."/>
            <person name="Land M."/>
            <person name="Hauser L."/>
            <person name="Kyrpides N."/>
            <person name="Ivanova N."/>
            <person name="Pagani I."/>
            <person name="Mattes T."/>
            <person name="Holmes A."/>
            <person name="Rutledge P."/>
            <person name="Paulsen I."/>
            <person name="Coleman N."/>
            <person name="Woyke T."/>
        </authorList>
    </citation>
    <scope>NUCLEOTIDE SEQUENCE [LARGE SCALE GENOMIC DNA]</scope>
    <source>
        <strain evidence="2 3">NBB4</strain>
    </source>
</reference>
<evidence type="ECO:0008006" key="4">
    <source>
        <dbReference type="Google" id="ProtNLM"/>
    </source>
</evidence>
<keyword evidence="3" id="KW-1185">Reference proteome</keyword>
<accession>I4BGQ5</accession>
<dbReference type="KEGG" id="mcb:Mycch_1670"/>
<dbReference type="EMBL" id="CP003053">
    <property type="protein sequence ID" value="AFM16462.1"/>
    <property type="molecule type" value="Genomic_DNA"/>
</dbReference>
<dbReference type="OrthoDB" id="4640328at2"/>
<protein>
    <recommendedName>
        <fullName evidence="4">Secreted protein</fullName>
    </recommendedName>
</protein>
<keyword evidence="1" id="KW-0732">Signal</keyword>
<proteinExistence type="predicted"/>
<dbReference type="Proteomes" id="UP000006057">
    <property type="component" value="Chromosome"/>
</dbReference>
<sequence precursor="true">MVSVKFARRHRRVATGMMTGILTTALVLAPPAAALHVEQYIEVPQCQPATSQVCPQSPEVRFTAGQNDRIQAQFTANANHCSDILVRFNVDNYPQSEWLRVGPGQTVTSPFFDRSGEHVLSVTAQGVEGGCNTGVLNAWGGTVRIDSVDVVGPAPHPVADSTPAPCSWRYSGGVVIDQDNGIRVDLDQWHDLTAMGPAHLYAPGSTVQSNRGEVIGAGGEGTNLSFTIVWYDKQGGHAETNDYTGSIDPQWGTLGGTTVNNAGVTNHWSAQEHWMCT</sequence>
<dbReference type="PATRIC" id="fig|710421.3.peg.1673"/>
<evidence type="ECO:0000313" key="3">
    <source>
        <dbReference type="Proteomes" id="UP000006057"/>
    </source>
</evidence>
<name>I4BGQ5_MYCCN</name>
<gene>
    <name evidence="2" type="ordered locus">Mycch_1670</name>
</gene>
<evidence type="ECO:0000313" key="2">
    <source>
        <dbReference type="EMBL" id="AFM16462.1"/>
    </source>
</evidence>
<dbReference type="STRING" id="710421.Mycch_1670"/>
<feature type="signal peptide" evidence="1">
    <location>
        <begin position="1"/>
        <end position="29"/>
    </location>
</feature>
<dbReference type="RefSeq" id="WP_014814943.1">
    <property type="nucleotide sequence ID" value="NC_018027.1"/>
</dbReference>